<feature type="compositionally biased region" description="Acidic residues" evidence="1">
    <location>
        <begin position="146"/>
        <end position="156"/>
    </location>
</feature>
<name>A0A1G7KL30_9ACTN</name>
<organism evidence="2 3">
    <name type="scientific">Blastococcus aurantiacus</name>
    <dbReference type="NCBI Taxonomy" id="1550231"/>
    <lineage>
        <taxon>Bacteria</taxon>
        <taxon>Bacillati</taxon>
        <taxon>Actinomycetota</taxon>
        <taxon>Actinomycetes</taxon>
        <taxon>Geodermatophilales</taxon>
        <taxon>Geodermatophilaceae</taxon>
        <taxon>Blastococcus</taxon>
    </lineage>
</organism>
<feature type="region of interest" description="Disordered" evidence="1">
    <location>
        <begin position="144"/>
        <end position="170"/>
    </location>
</feature>
<evidence type="ECO:0000313" key="3">
    <source>
        <dbReference type="Proteomes" id="UP000199406"/>
    </source>
</evidence>
<dbReference type="Proteomes" id="UP000199406">
    <property type="component" value="Unassembled WGS sequence"/>
</dbReference>
<sequence>MMIVRVAYIATSKSRAGARTALAGSLPVIPTDWTPVHRADGELVGWMAADGRPRLLTGAPLAAPADDGIQLLRSRGLAALDRRWWARLPGEPMTGVIDAGKPDEDWTWQPVVLVESSPTGCTVRPEWPAPGETGRALLPVPVGDLLMEEPPPESPDDVAPQDGAECSAPA</sequence>
<accession>A0A1G7KL30</accession>
<reference evidence="3" key="1">
    <citation type="submission" date="2016-10" db="EMBL/GenBank/DDBJ databases">
        <authorList>
            <person name="Varghese N."/>
            <person name="Submissions S."/>
        </authorList>
    </citation>
    <scope>NUCLEOTIDE SEQUENCE [LARGE SCALE GENOMIC DNA]</scope>
    <source>
        <strain evidence="3">DSM 44268</strain>
    </source>
</reference>
<keyword evidence="3" id="KW-1185">Reference proteome</keyword>
<dbReference type="AlphaFoldDB" id="A0A1G7KL30"/>
<dbReference type="EMBL" id="FNBT01000003">
    <property type="protein sequence ID" value="SDF37499.1"/>
    <property type="molecule type" value="Genomic_DNA"/>
</dbReference>
<evidence type="ECO:0000256" key="1">
    <source>
        <dbReference type="SAM" id="MobiDB-lite"/>
    </source>
</evidence>
<gene>
    <name evidence="2" type="ORF">SAMN05660662_1920</name>
</gene>
<evidence type="ECO:0000313" key="2">
    <source>
        <dbReference type="EMBL" id="SDF37499.1"/>
    </source>
</evidence>
<proteinExistence type="predicted"/>
<protein>
    <submittedName>
        <fullName evidence="2">Uncharacterized protein</fullName>
    </submittedName>
</protein>
<feature type="region of interest" description="Disordered" evidence="1">
    <location>
        <begin position="117"/>
        <end position="136"/>
    </location>
</feature>